<evidence type="ECO:0000256" key="6">
    <source>
        <dbReference type="HAMAP-Rule" id="MF_02207"/>
    </source>
</evidence>
<dbReference type="InterPro" id="IPR004753">
    <property type="entry name" value="MreB"/>
</dbReference>
<dbReference type="NCBIfam" id="TIGR00904">
    <property type="entry name" value="mreB"/>
    <property type="match status" value="1"/>
</dbReference>
<feature type="binding site" evidence="6">
    <location>
        <begin position="213"/>
        <end position="216"/>
    </location>
    <ligand>
        <name>ATP</name>
        <dbReference type="ChEBI" id="CHEBI:30616"/>
    </ligand>
</feature>
<feature type="binding site" evidence="6">
    <location>
        <begin position="165"/>
        <end position="167"/>
    </location>
    <ligand>
        <name>ATP</name>
        <dbReference type="ChEBI" id="CHEBI:30616"/>
    </ligand>
</feature>
<dbReference type="GO" id="GO:0008360">
    <property type="term" value="P:regulation of cell shape"/>
    <property type="evidence" value="ECO:0007669"/>
    <property type="project" value="UniProtKB-UniRule"/>
</dbReference>
<protein>
    <recommendedName>
        <fullName evidence="6">Cell shape-determining protein MreB</fullName>
    </recommendedName>
</protein>
<evidence type="ECO:0000256" key="2">
    <source>
        <dbReference type="ARBA" id="ARBA00022741"/>
    </source>
</evidence>
<feature type="binding site" evidence="6">
    <location>
        <begin position="19"/>
        <end position="21"/>
    </location>
    <ligand>
        <name>ATP</name>
        <dbReference type="ChEBI" id="CHEBI:30616"/>
    </ligand>
</feature>
<sequence length="350" mass="37457">MFGRFKKMFSSSIGIDLGTANTLVYVRGGGIVINEPSVVAINQKTGQVVAIGNEAKRMLGRTPGHISAVRPLVDGVISDFEVAQEMLSYFIRRVIKNKHSFLSRPTIVIGVPSGITNVEVRAVRDAAKNSGAGEVFIVEEPMAAAIGVRLPVHEPVGNMIVDIGGGTTDIAVISLGGIVSAKNMRIAGDKLNQDIIQYAKDEFKLLLGEKTAEDVKMSIGSVVKNGEGLEAAIRGRDMITGLPREVIVTDSDIREALIKSVKALISATKEVIEETPPELVSDIMHRGIVMTGGGALLKGLAQMFESEIKIPVYVAEDPLTAVVRGTGIILEDLDKMSEVLIQHDEDIPPK</sequence>
<dbReference type="PANTHER" id="PTHR42749">
    <property type="entry name" value="CELL SHAPE-DETERMINING PROTEIN MREB"/>
    <property type="match status" value="1"/>
</dbReference>
<dbReference type="GO" id="GO:0005737">
    <property type="term" value="C:cytoplasm"/>
    <property type="evidence" value="ECO:0007669"/>
    <property type="project" value="UniProtKB-SubCell"/>
</dbReference>
<comment type="subunit">
    <text evidence="6">Forms polymers.</text>
</comment>
<dbReference type="Pfam" id="PF06723">
    <property type="entry name" value="MreB_Mbl"/>
    <property type="match status" value="1"/>
</dbReference>
<evidence type="ECO:0000256" key="4">
    <source>
        <dbReference type="ARBA" id="ARBA00022960"/>
    </source>
</evidence>
<keyword evidence="3 6" id="KW-0067">ATP-binding</keyword>
<dbReference type="SUPFAM" id="SSF53067">
    <property type="entry name" value="Actin-like ATPase domain"/>
    <property type="match status" value="2"/>
</dbReference>
<evidence type="ECO:0000313" key="8">
    <source>
        <dbReference type="Proteomes" id="UP000177649"/>
    </source>
</evidence>
<dbReference type="InterPro" id="IPR043129">
    <property type="entry name" value="ATPase_NBD"/>
</dbReference>
<dbReference type="Gene3D" id="3.30.420.40">
    <property type="match status" value="2"/>
</dbReference>
<dbReference type="GO" id="GO:0005524">
    <property type="term" value="F:ATP binding"/>
    <property type="evidence" value="ECO:0007669"/>
    <property type="project" value="UniProtKB-KW"/>
</dbReference>
<keyword evidence="2 6" id="KW-0547">Nucleotide-binding</keyword>
<gene>
    <name evidence="6" type="primary">mreB</name>
    <name evidence="7" type="ORF">A2Z62_02195</name>
</gene>
<dbReference type="PRINTS" id="PR01652">
    <property type="entry name" value="SHAPEPROTEIN"/>
</dbReference>
<accession>A0A1G2PYU3</accession>
<keyword evidence="4 6" id="KW-0133">Cell shape</keyword>
<dbReference type="STRING" id="1802370.A2Z62_02195"/>
<comment type="caution">
    <text evidence="7">The sequence shown here is derived from an EMBL/GenBank/DDBJ whole genome shotgun (WGS) entry which is preliminary data.</text>
</comment>
<dbReference type="PANTHER" id="PTHR42749:SF1">
    <property type="entry name" value="CELL SHAPE-DETERMINING PROTEIN MREB"/>
    <property type="match status" value="1"/>
</dbReference>
<evidence type="ECO:0000256" key="1">
    <source>
        <dbReference type="ARBA" id="ARBA00022490"/>
    </source>
</evidence>
<keyword evidence="1 6" id="KW-0963">Cytoplasm</keyword>
<dbReference type="AlphaFoldDB" id="A0A1G2PYU3"/>
<feature type="binding site" evidence="6">
    <location>
        <begin position="293"/>
        <end position="296"/>
    </location>
    <ligand>
        <name>ATP</name>
        <dbReference type="ChEBI" id="CHEBI:30616"/>
    </ligand>
</feature>
<comment type="similarity">
    <text evidence="5 6">Belongs to the FtsA/MreB family.</text>
</comment>
<dbReference type="EMBL" id="MHTA01000033">
    <property type="protein sequence ID" value="OHA53490.1"/>
    <property type="molecule type" value="Genomic_DNA"/>
</dbReference>
<evidence type="ECO:0000313" key="7">
    <source>
        <dbReference type="EMBL" id="OHA53490.1"/>
    </source>
</evidence>
<comment type="function">
    <text evidence="6">Forms membrane-associated dynamic filaments that are essential for cell shape determination. Acts by regulating cell wall synthesis and cell elongation, and thus cell shape. A feedback loop between cell geometry and MreB localization may maintain elongated cell shape by targeting cell wall growth to regions of negative cell wall curvature.</text>
</comment>
<comment type="subcellular location">
    <subcellularLocation>
        <location evidence="6">Cytoplasm</location>
    </subcellularLocation>
    <text evidence="6">Membrane-associated.</text>
</comment>
<proteinExistence type="inferred from homology"/>
<organism evidence="7 8">
    <name type="scientific">Candidatus Terrybacteria bacterium RIFCSPLOWO2_02_42_20</name>
    <dbReference type="NCBI Taxonomy" id="1802370"/>
    <lineage>
        <taxon>Bacteria</taxon>
        <taxon>Candidatus Terryibacteriota</taxon>
    </lineage>
</organism>
<dbReference type="Proteomes" id="UP000177649">
    <property type="component" value="Unassembled WGS sequence"/>
</dbReference>
<dbReference type="HAMAP" id="MF_02207">
    <property type="entry name" value="MreB"/>
    <property type="match status" value="1"/>
</dbReference>
<name>A0A1G2PYU3_9BACT</name>
<dbReference type="CDD" id="cd10225">
    <property type="entry name" value="ASKHA_NBD_MreB-like"/>
    <property type="match status" value="1"/>
</dbReference>
<reference evidence="7 8" key="1">
    <citation type="journal article" date="2016" name="Nat. Commun.">
        <title>Thousands of microbial genomes shed light on interconnected biogeochemical processes in an aquifer system.</title>
        <authorList>
            <person name="Anantharaman K."/>
            <person name="Brown C.T."/>
            <person name="Hug L.A."/>
            <person name="Sharon I."/>
            <person name="Castelle C.J."/>
            <person name="Probst A.J."/>
            <person name="Thomas B.C."/>
            <person name="Singh A."/>
            <person name="Wilkins M.J."/>
            <person name="Karaoz U."/>
            <person name="Brodie E.L."/>
            <person name="Williams K.H."/>
            <person name="Hubbard S.S."/>
            <person name="Banfield J.F."/>
        </authorList>
    </citation>
    <scope>NUCLEOTIDE SEQUENCE [LARGE SCALE GENOMIC DNA]</scope>
</reference>
<dbReference type="InterPro" id="IPR056546">
    <property type="entry name" value="MreB_MamK-like"/>
</dbReference>
<dbReference type="GO" id="GO:0000902">
    <property type="term" value="P:cell morphogenesis"/>
    <property type="evidence" value="ECO:0007669"/>
    <property type="project" value="InterPro"/>
</dbReference>
<evidence type="ECO:0000256" key="5">
    <source>
        <dbReference type="ARBA" id="ARBA00023458"/>
    </source>
</evidence>
<evidence type="ECO:0000256" key="3">
    <source>
        <dbReference type="ARBA" id="ARBA00022840"/>
    </source>
</evidence>
<dbReference type="NCBIfam" id="NF010539">
    <property type="entry name" value="PRK13927.1"/>
    <property type="match status" value="1"/>
</dbReference>